<evidence type="ECO:0000313" key="3">
    <source>
        <dbReference type="Proteomes" id="UP000226192"/>
    </source>
</evidence>
<accession>A0A2C5Y5E8</accession>
<sequence length="530" mass="57557">MASPWIGAPPVTAEGFAYAEGEFFAQASGQNRHRRATLAELQTHFSSGSDRAFAAHWFEAQLLHYGLPVSKSKSVARMRLYDAWNGGKLAVPGHIARLEGDLKKEWTKRNREAKKAVGVKREIMDESVEAVPAAKKAKTGPSAAKMAATPKPTPNKAEPKASKAAMPKPAPKKAEPKTSNKTTAKPTPPKKAEPKTSNKTTAKPTPPNKAEPKTSNKTTAKQTPPKKTTAKPTPPKKSEPKPKTSASKPRSDETPKPAKKQTARRGGISAGPSHRAPQKSPTPERRPRLKQTARRSGGWAGRGRIDAPAPPQVEESPMARQTAPRGSGLAGPPRQSYSTSGTFGYGSYDSDDARGQSLPARSPSSCSGCYSYDSDDAPPPYSTQDPNNDANLGPLGFINGVYYVSCDSNWGHSSECNLSLAICGTQLWARFDFAILYGIMRFEERPWRSSHRQVPFSWRGGQVDGPISDDDDSNQGAIKFLGDGRIQGHIDFMGMTFEGYRSDEGFGSVSARAYQDEWGNYNEECKDTWH</sequence>
<comment type="caution">
    <text evidence="2">The sequence shown here is derived from an EMBL/GenBank/DDBJ whole genome shotgun (WGS) entry which is preliminary data.</text>
</comment>
<evidence type="ECO:0000256" key="1">
    <source>
        <dbReference type="SAM" id="MobiDB-lite"/>
    </source>
</evidence>
<dbReference type="AlphaFoldDB" id="A0A2C5Y5E8"/>
<organism evidence="2 3">
    <name type="scientific">Ophiocordyceps australis</name>
    <dbReference type="NCBI Taxonomy" id="1399860"/>
    <lineage>
        <taxon>Eukaryota</taxon>
        <taxon>Fungi</taxon>
        <taxon>Dikarya</taxon>
        <taxon>Ascomycota</taxon>
        <taxon>Pezizomycotina</taxon>
        <taxon>Sordariomycetes</taxon>
        <taxon>Hypocreomycetidae</taxon>
        <taxon>Hypocreales</taxon>
        <taxon>Ophiocordycipitaceae</taxon>
        <taxon>Ophiocordyceps</taxon>
    </lineage>
</organism>
<dbReference type="EMBL" id="NJET01000066">
    <property type="protein sequence ID" value="PHH62660.1"/>
    <property type="molecule type" value="Genomic_DNA"/>
</dbReference>
<keyword evidence="3" id="KW-1185">Reference proteome</keyword>
<reference evidence="2 3" key="1">
    <citation type="submission" date="2017-06" db="EMBL/GenBank/DDBJ databases">
        <title>Ant-infecting Ophiocordyceps genomes reveal a high diversity of potential behavioral manipulation genes and a possible major role for enterotoxins.</title>
        <authorList>
            <person name="De Bekker C."/>
            <person name="Evans H.C."/>
            <person name="Brachmann A."/>
            <person name="Hughes D.P."/>
        </authorList>
    </citation>
    <scope>NUCLEOTIDE SEQUENCE [LARGE SCALE GENOMIC DNA]</scope>
    <source>
        <strain evidence="2 3">Map64</strain>
    </source>
</reference>
<feature type="compositionally biased region" description="Low complexity" evidence="1">
    <location>
        <begin position="362"/>
        <end position="372"/>
    </location>
</feature>
<gene>
    <name evidence="2" type="ORF">CDD81_6806</name>
</gene>
<feature type="compositionally biased region" description="Low complexity" evidence="1">
    <location>
        <begin position="143"/>
        <end position="167"/>
    </location>
</feature>
<feature type="compositionally biased region" description="Low complexity" evidence="1">
    <location>
        <begin position="336"/>
        <end position="348"/>
    </location>
</feature>
<evidence type="ECO:0000313" key="2">
    <source>
        <dbReference type="EMBL" id="PHH62660.1"/>
    </source>
</evidence>
<proteinExistence type="predicted"/>
<dbReference type="STRING" id="1399860.A0A2C5Y5E8"/>
<protein>
    <submittedName>
        <fullName evidence="2">Uncharacterized protein</fullName>
    </submittedName>
</protein>
<feature type="compositionally biased region" description="Low complexity" evidence="1">
    <location>
        <begin position="217"/>
        <end position="231"/>
    </location>
</feature>
<dbReference type="Proteomes" id="UP000226192">
    <property type="component" value="Unassembled WGS sequence"/>
</dbReference>
<dbReference type="OrthoDB" id="4121058at2759"/>
<feature type="region of interest" description="Disordered" evidence="1">
    <location>
        <begin position="129"/>
        <end position="388"/>
    </location>
</feature>
<name>A0A2C5Y5E8_9HYPO</name>